<reference evidence="1 2" key="1">
    <citation type="submission" date="2020-09" db="EMBL/GenBank/DDBJ databases">
        <title>Draft genome of Gelidibacter salicanalis PAMC21136.</title>
        <authorList>
            <person name="Park H."/>
        </authorList>
    </citation>
    <scope>NUCLEOTIDE SEQUENCE [LARGE SCALE GENOMIC DNA]</scope>
    <source>
        <strain evidence="1 2">PAMC21136</strain>
    </source>
</reference>
<proteinExistence type="predicted"/>
<protein>
    <submittedName>
        <fullName evidence="1">Uncharacterized protein</fullName>
    </submittedName>
</protein>
<dbReference type="AlphaFoldDB" id="A0A934KVG1"/>
<organism evidence="1 2">
    <name type="scientific">Gelidibacter salicanalis</name>
    <dbReference type="NCBI Taxonomy" id="291193"/>
    <lineage>
        <taxon>Bacteria</taxon>
        <taxon>Pseudomonadati</taxon>
        <taxon>Bacteroidota</taxon>
        <taxon>Flavobacteriia</taxon>
        <taxon>Flavobacteriales</taxon>
        <taxon>Flavobacteriaceae</taxon>
        <taxon>Gelidibacter</taxon>
    </lineage>
</organism>
<evidence type="ECO:0000313" key="1">
    <source>
        <dbReference type="EMBL" id="MBJ7880988.1"/>
    </source>
</evidence>
<accession>A0A934KVG1</accession>
<name>A0A934KVG1_9FLAO</name>
<sequence length="217" mass="25992">MDENEKIRIYKDRLRIFLILYVFSEPYSDLNFPNLKRIFKSEQRIQKIDFLLRNPDYLSFELINIAKGDLSKQLEIKKIVKDIFENKEPVIRRLEMERFFFGAYEDIDNVIAFLKSVDFIDFSSKKSIDLKTIEKKYFITQYAIDKFESAIKSLPALNWYVQRCGLIKNYFGDSSGSQLRISQYQIDEYKNTTYKEYIGGIQENVNTEFFNLYLEKL</sequence>
<dbReference type="EMBL" id="JAEHJZ010000022">
    <property type="protein sequence ID" value="MBJ7880988.1"/>
    <property type="molecule type" value="Genomic_DNA"/>
</dbReference>
<dbReference type="Proteomes" id="UP000662373">
    <property type="component" value="Unassembled WGS sequence"/>
</dbReference>
<gene>
    <name evidence="1" type="ORF">JEM65_10060</name>
</gene>
<dbReference type="RefSeq" id="WP_199599053.1">
    <property type="nucleotide sequence ID" value="NZ_JAEHJZ010000022.1"/>
</dbReference>
<keyword evidence="2" id="KW-1185">Reference proteome</keyword>
<evidence type="ECO:0000313" key="2">
    <source>
        <dbReference type="Proteomes" id="UP000662373"/>
    </source>
</evidence>
<comment type="caution">
    <text evidence="1">The sequence shown here is derived from an EMBL/GenBank/DDBJ whole genome shotgun (WGS) entry which is preliminary data.</text>
</comment>